<keyword evidence="4" id="KW-1185">Reference proteome</keyword>
<proteinExistence type="predicted"/>
<dbReference type="Proteomes" id="UP000886523">
    <property type="component" value="Unassembled WGS sequence"/>
</dbReference>
<dbReference type="OrthoDB" id="3268553at2759"/>
<dbReference type="EMBL" id="MU129508">
    <property type="protein sequence ID" value="KAF9502947.1"/>
    <property type="molecule type" value="Genomic_DNA"/>
</dbReference>
<dbReference type="InterPro" id="IPR045341">
    <property type="entry name" value="DUF6532"/>
</dbReference>
<evidence type="ECO:0000313" key="4">
    <source>
        <dbReference type="Proteomes" id="UP000886523"/>
    </source>
</evidence>
<gene>
    <name evidence="3" type="ORF">BS47DRAFT_1369907</name>
</gene>
<comment type="caution">
    <text evidence="3">The sequence shown here is derived from an EMBL/GenBank/DDBJ whole genome shotgun (WGS) entry which is preliminary data.</text>
</comment>
<protein>
    <recommendedName>
        <fullName evidence="2">DUF6532 domain-containing protein</fullName>
    </recommendedName>
</protein>
<dbReference type="AlphaFoldDB" id="A0A9P6AB99"/>
<keyword evidence="1" id="KW-1133">Transmembrane helix</keyword>
<dbReference type="Pfam" id="PF20149">
    <property type="entry name" value="DUF6532"/>
    <property type="match status" value="1"/>
</dbReference>
<organism evidence="3 4">
    <name type="scientific">Hydnum rufescens UP504</name>
    <dbReference type="NCBI Taxonomy" id="1448309"/>
    <lineage>
        <taxon>Eukaryota</taxon>
        <taxon>Fungi</taxon>
        <taxon>Dikarya</taxon>
        <taxon>Basidiomycota</taxon>
        <taxon>Agaricomycotina</taxon>
        <taxon>Agaricomycetes</taxon>
        <taxon>Cantharellales</taxon>
        <taxon>Hydnaceae</taxon>
        <taxon>Hydnum</taxon>
    </lineage>
</organism>
<sequence>MLLDDIQAHFQILQSVHKACDEQGVTHFAVDETFFKLIHEASTFRSCFKTKAQLIVPLLYGFFGKDQATIKAIVDTVLSFQCYCYESFDDHPNMPQQNALHHPAIWSIIKIFFDSSESKVIASEIMLSFSEMLVGTVAFSLTIVHSATSIIILVLIKINSMKIHEALMAWKIGVLDKKSTLTAATYLPIYCSHVLWIDMWRKKPNCTEDWKIISQEMGQEAFVACGYTSDSSNPAMQFMVFDTD</sequence>
<accession>A0A9P6AB99</accession>
<reference evidence="3" key="1">
    <citation type="journal article" date="2020" name="Nat. Commun.">
        <title>Large-scale genome sequencing of mycorrhizal fungi provides insights into the early evolution of symbiotic traits.</title>
        <authorList>
            <person name="Miyauchi S."/>
            <person name="Kiss E."/>
            <person name="Kuo A."/>
            <person name="Drula E."/>
            <person name="Kohler A."/>
            <person name="Sanchez-Garcia M."/>
            <person name="Morin E."/>
            <person name="Andreopoulos B."/>
            <person name="Barry K.W."/>
            <person name="Bonito G."/>
            <person name="Buee M."/>
            <person name="Carver A."/>
            <person name="Chen C."/>
            <person name="Cichocki N."/>
            <person name="Clum A."/>
            <person name="Culley D."/>
            <person name="Crous P.W."/>
            <person name="Fauchery L."/>
            <person name="Girlanda M."/>
            <person name="Hayes R.D."/>
            <person name="Keri Z."/>
            <person name="LaButti K."/>
            <person name="Lipzen A."/>
            <person name="Lombard V."/>
            <person name="Magnuson J."/>
            <person name="Maillard F."/>
            <person name="Murat C."/>
            <person name="Nolan M."/>
            <person name="Ohm R.A."/>
            <person name="Pangilinan J."/>
            <person name="Pereira M.F."/>
            <person name="Perotto S."/>
            <person name="Peter M."/>
            <person name="Pfister S."/>
            <person name="Riley R."/>
            <person name="Sitrit Y."/>
            <person name="Stielow J.B."/>
            <person name="Szollosi G."/>
            <person name="Zifcakova L."/>
            <person name="Stursova M."/>
            <person name="Spatafora J.W."/>
            <person name="Tedersoo L."/>
            <person name="Vaario L.M."/>
            <person name="Yamada A."/>
            <person name="Yan M."/>
            <person name="Wang P."/>
            <person name="Xu J."/>
            <person name="Bruns T."/>
            <person name="Baldrian P."/>
            <person name="Vilgalys R."/>
            <person name="Dunand C."/>
            <person name="Henrissat B."/>
            <person name="Grigoriev I.V."/>
            <person name="Hibbett D."/>
            <person name="Nagy L.G."/>
            <person name="Martin F.M."/>
        </authorList>
    </citation>
    <scope>NUCLEOTIDE SEQUENCE</scope>
    <source>
        <strain evidence="3">UP504</strain>
    </source>
</reference>
<feature type="transmembrane region" description="Helical" evidence="1">
    <location>
        <begin position="132"/>
        <end position="156"/>
    </location>
</feature>
<keyword evidence="1" id="KW-0812">Transmembrane</keyword>
<name>A0A9P6AB99_9AGAM</name>
<evidence type="ECO:0000313" key="3">
    <source>
        <dbReference type="EMBL" id="KAF9502947.1"/>
    </source>
</evidence>
<feature type="domain" description="DUF6532" evidence="2">
    <location>
        <begin position="16"/>
        <end position="198"/>
    </location>
</feature>
<evidence type="ECO:0000256" key="1">
    <source>
        <dbReference type="SAM" id="Phobius"/>
    </source>
</evidence>
<keyword evidence="1" id="KW-0472">Membrane</keyword>
<evidence type="ECO:0000259" key="2">
    <source>
        <dbReference type="Pfam" id="PF20149"/>
    </source>
</evidence>